<evidence type="ECO:0000313" key="3">
    <source>
        <dbReference type="Proteomes" id="UP001052739"/>
    </source>
</evidence>
<feature type="region of interest" description="Disordered" evidence="1">
    <location>
        <begin position="1"/>
        <end position="81"/>
    </location>
</feature>
<evidence type="ECO:0000313" key="2">
    <source>
        <dbReference type="EMBL" id="GHI26996.1"/>
    </source>
</evidence>
<organism evidence="2 3">
    <name type="scientific">Streptomyces hydrogenans</name>
    <dbReference type="NCBI Taxonomy" id="1873719"/>
    <lineage>
        <taxon>Bacteria</taxon>
        <taxon>Bacillati</taxon>
        <taxon>Actinomycetota</taxon>
        <taxon>Actinomycetes</taxon>
        <taxon>Kitasatosporales</taxon>
        <taxon>Streptomycetaceae</taxon>
        <taxon>Streptomyces</taxon>
    </lineage>
</organism>
<proteinExistence type="predicted"/>
<reference evidence="2" key="1">
    <citation type="submission" date="2024-05" db="EMBL/GenBank/DDBJ databases">
        <title>Whole genome shotgun sequence of Streptomyces hydrogenans NBRC 13475.</title>
        <authorList>
            <person name="Komaki H."/>
            <person name="Tamura T."/>
        </authorList>
    </citation>
    <scope>NUCLEOTIDE SEQUENCE</scope>
    <source>
        <strain evidence="2">NBRC 13475</strain>
    </source>
</reference>
<sequence length="81" mass="8585">MPPAASAGRETRVEAGRVDPVKAVQRGNPQGEFDSLGVQEPGAEGLERTRVRRPTVPESPQPTRTRRAPASSAARISSPTP</sequence>
<dbReference type="EMBL" id="BNDW01000111">
    <property type="protein sequence ID" value="GHI26996.1"/>
    <property type="molecule type" value="Genomic_DNA"/>
</dbReference>
<evidence type="ECO:0000256" key="1">
    <source>
        <dbReference type="SAM" id="MobiDB-lite"/>
    </source>
</evidence>
<dbReference type="Proteomes" id="UP001052739">
    <property type="component" value="Unassembled WGS sequence"/>
</dbReference>
<accession>A0ABQ3PPN8</accession>
<comment type="caution">
    <text evidence="2">The sequence shown here is derived from an EMBL/GenBank/DDBJ whole genome shotgun (WGS) entry which is preliminary data.</text>
</comment>
<name>A0ABQ3PPN8_9ACTN</name>
<protein>
    <submittedName>
        <fullName evidence="2">Uncharacterized protein</fullName>
    </submittedName>
</protein>
<gene>
    <name evidence="2" type="ORF">Shyd_83670</name>
</gene>
<feature type="compositionally biased region" description="Basic and acidic residues" evidence="1">
    <location>
        <begin position="9"/>
        <end position="20"/>
    </location>
</feature>
<keyword evidence="3" id="KW-1185">Reference proteome</keyword>
<feature type="compositionally biased region" description="Low complexity" evidence="1">
    <location>
        <begin position="68"/>
        <end position="81"/>
    </location>
</feature>